<comment type="caution">
    <text evidence="1">The sequence shown here is derived from an EMBL/GenBank/DDBJ whole genome shotgun (WGS) entry which is preliminary data.</text>
</comment>
<gene>
    <name evidence="1" type="ORF">BDD16_000078</name>
</gene>
<evidence type="ECO:0000313" key="1">
    <source>
        <dbReference type="EMBL" id="NYG31092.1"/>
    </source>
</evidence>
<organism evidence="1 2">
    <name type="scientific">Sphaerotilus montanus</name>
    <dbReference type="NCBI Taxonomy" id="522889"/>
    <lineage>
        <taxon>Bacteria</taxon>
        <taxon>Pseudomonadati</taxon>
        <taxon>Pseudomonadota</taxon>
        <taxon>Betaproteobacteria</taxon>
        <taxon>Burkholderiales</taxon>
        <taxon>Sphaerotilaceae</taxon>
        <taxon>Sphaerotilus</taxon>
    </lineage>
</organism>
<evidence type="ECO:0000313" key="2">
    <source>
        <dbReference type="Proteomes" id="UP000518288"/>
    </source>
</evidence>
<proteinExistence type="predicted"/>
<keyword evidence="2" id="KW-1185">Reference proteome</keyword>
<evidence type="ECO:0008006" key="3">
    <source>
        <dbReference type="Google" id="ProtNLM"/>
    </source>
</evidence>
<dbReference type="EMBL" id="JACCFH010000001">
    <property type="protein sequence ID" value="NYG31092.1"/>
    <property type="molecule type" value="Genomic_DNA"/>
</dbReference>
<reference evidence="1 2" key="1">
    <citation type="submission" date="2020-07" db="EMBL/GenBank/DDBJ databases">
        <title>Genomic Encyclopedia of Archaeal and Bacterial Type Strains, Phase II (KMG-II): from individual species to whole genera.</title>
        <authorList>
            <person name="Goeker M."/>
        </authorList>
    </citation>
    <scope>NUCLEOTIDE SEQUENCE [LARGE SCALE GENOMIC DNA]</scope>
    <source>
        <strain evidence="1 2">DSM 21226</strain>
    </source>
</reference>
<protein>
    <recommendedName>
        <fullName evidence="3">DUF1439 domain-containing protein</fullName>
    </recommendedName>
</protein>
<sequence length="208" mass="22458">MPVEPIDCPVGALARSDRRRCLRGGAALALLGLSAGWTGCATSGPREFTLSERQILAALSERFPANRRVLEVFDVRLASPRLKLLPAEDRLMLGFDLGVQERLLTSRAFKGHLMFSSGLRFDAGDATVRLDRVRRENLSIDGLPSLLASNVNRWGGLLAEELLEGAVVHTVDRAAIDQAARQGLRPGALKVTEGGVRVTLDPIRAQGA</sequence>
<dbReference type="AlphaFoldDB" id="A0A7Y9U504"/>
<accession>A0A7Y9U504</accession>
<dbReference type="Gene3D" id="3.15.10.40">
    <property type="entry name" value="Uncharacterised protein PF07273, DUF1439"/>
    <property type="match status" value="1"/>
</dbReference>
<name>A0A7Y9U504_9BURK</name>
<dbReference type="RefSeq" id="WP_179632020.1">
    <property type="nucleotide sequence ID" value="NZ_CAXYYM010000080.1"/>
</dbReference>
<dbReference type="Proteomes" id="UP000518288">
    <property type="component" value="Unassembled WGS sequence"/>
</dbReference>